<evidence type="ECO:0000259" key="2">
    <source>
        <dbReference type="SMART" id="SM00382"/>
    </source>
</evidence>
<dbReference type="SMART" id="SM00382">
    <property type="entry name" value="AAA"/>
    <property type="match status" value="1"/>
</dbReference>
<dbReference type="InterPro" id="IPR000523">
    <property type="entry name" value="Mg_chelatse_chII-like_cat_dom"/>
</dbReference>
<name>A0A8J6JIN8_9FIRM</name>
<comment type="similarity">
    <text evidence="1">Belongs to the Mg-chelatase subunits D/I family. ComM subfamily.</text>
</comment>
<dbReference type="EMBL" id="JACOPP010000030">
    <property type="protein sequence ID" value="MBC5734940.1"/>
    <property type="molecule type" value="Genomic_DNA"/>
</dbReference>
<dbReference type="InterPro" id="IPR027417">
    <property type="entry name" value="P-loop_NTPase"/>
</dbReference>
<dbReference type="SUPFAM" id="SSF52540">
    <property type="entry name" value="P-loop containing nucleoside triphosphate hydrolases"/>
    <property type="match status" value="1"/>
</dbReference>
<sequence length="505" mass="53441">MLHHVRSLGLSGVSGYEVTAECDLSGGLPAFDIVGLPDAAVKEARERVRAAIKNCGFSFPVSRITVNLAPADRRKAGTVYDLPILVGILAAGEQIRPPAPDAAFVGELSLSGSLRPVTGMLPMALAAGRAGVRALYVPAASAAEATLAGGAAVYPVENVGQLVAHLKGEVLLSPAQPWVPPAPLAGCPDFADVKGQETVKRALEVAAAGGHNIAMVGPPGAGKSMLAKRLPSILPDMTRREALEATQVHSVLGLTSAEAPLLLRRPFRSPHHTISVMGLAGGGSPPRPGEISLAHNGVLFLDELPEFGKETLEVLRQPLEEGQVQITRVSGTEVFPARFMLVCAMNPCKCGWYGYDRRCRCSERDVEKYLGRLSGPLLDRIDLYAEVPPLAFEELSARAAPAESSADIKRRVDAARAVQTARFGPSGPDCNAHMGPAELAEHCALDAAGAALMKGAFDRMGLTARSYDRILRVARTIADLDGAERIGVEHLAEAVQYRESACFRR</sequence>
<dbReference type="Pfam" id="PF01078">
    <property type="entry name" value="Mg_chelatase"/>
    <property type="match status" value="1"/>
</dbReference>
<dbReference type="NCBIfam" id="TIGR00368">
    <property type="entry name" value="YifB family Mg chelatase-like AAA ATPase"/>
    <property type="match status" value="1"/>
</dbReference>
<dbReference type="SUPFAM" id="SSF54211">
    <property type="entry name" value="Ribosomal protein S5 domain 2-like"/>
    <property type="match status" value="1"/>
</dbReference>
<dbReference type="InterPro" id="IPR020568">
    <property type="entry name" value="Ribosomal_Su5_D2-typ_SF"/>
</dbReference>
<evidence type="ECO:0000313" key="3">
    <source>
        <dbReference type="EMBL" id="MBC5734940.1"/>
    </source>
</evidence>
<feature type="domain" description="AAA+ ATPase" evidence="2">
    <location>
        <begin position="209"/>
        <end position="393"/>
    </location>
</feature>
<accession>A0A8J6JIN8</accession>
<dbReference type="Gene3D" id="3.40.50.300">
    <property type="entry name" value="P-loop containing nucleotide triphosphate hydrolases"/>
    <property type="match status" value="1"/>
</dbReference>
<dbReference type="PANTHER" id="PTHR32039:SF7">
    <property type="entry name" value="COMPETENCE PROTEIN COMM"/>
    <property type="match status" value="1"/>
</dbReference>
<dbReference type="Pfam" id="PF13335">
    <property type="entry name" value="Mg_chelatase_C"/>
    <property type="match status" value="1"/>
</dbReference>
<dbReference type="InterPro" id="IPR004482">
    <property type="entry name" value="Mg_chelat-rel"/>
</dbReference>
<proteinExistence type="inferred from homology"/>
<dbReference type="AlphaFoldDB" id="A0A8J6JIN8"/>
<dbReference type="InterPro" id="IPR003593">
    <property type="entry name" value="AAA+_ATPase"/>
</dbReference>
<dbReference type="GO" id="GO:0005524">
    <property type="term" value="F:ATP binding"/>
    <property type="evidence" value="ECO:0007669"/>
    <property type="project" value="InterPro"/>
</dbReference>
<protein>
    <submittedName>
        <fullName evidence="3">YifB family Mg chelatase-like AAA ATPase</fullName>
    </submittedName>
</protein>
<evidence type="ECO:0000313" key="4">
    <source>
        <dbReference type="Proteomes" id="UP000661435"/>
    </source>
</evidence>
<dbReference type="Pfam" id="PF13541">
    <property type="entry name" value="ChlI"/>
    <property type="match status" value="1"/>
</dbReference>
<dbReference type="InterPro" id="IPR045006">
    <property type="entry name" value="CHLI-like"/>
</dbReference>
<dbReference type="PANTHER" id="PTHR32039">
    <property type="entry name" value="MAGNESIUM-CHELATASE SUBUNIT CHLI"/>
    <property type="match status" value="1"/>
</dbReference>
<dbReference type="Proteomes" id="UP000661435">
    <property type="component" value="Unassembled WGS sequence"/>
</dbReference>
<dbReference type="RefSeq" id="WP_186908759.1">
    <property type="nucleotide sequence ID" value="NZ_JACOPP010000030.1"/>
</dbReference>
<reference evidence="3" key="1">
    <citation type="submission" date="2020-08" db="EMBL/GenBank/DDBJ databases">
        <title>Genome public.</title>
        <authorList>
            <person name="Liu C."/>
            <person name="Sun Q."/>
        </authorList>
    </citation>
    <scope>NUCLEOTIDE SEQUENCE</scope>
    <source>
        <strain evidence="3">NSJ-51</strain>
    </source>
</reference>
<comment type="caution">
    <text evidence="3">The sequence shown here is derived from an EMBL/GenBank/DDBJ whole genome shotgun (WGS) entry which is preliminary data.</text>
</comment>
<organism evidence="3 4">
    <name type="scientific">Lawsonibacter hominis</name>
    <dbReference type="NCBI Taxonomy" id="2763053"/>
    <lineage>
        <taxon>Bacteria</taxon>
        <taxon>Bacillati</taxon>
        <taxon>Bacillota</taxon>
        <taxon>Clostridia</taxon>
        <taxon>Eubacteriales</taxon>
        <taxon>Oscillospiraceae</taxon>
        <taxon>Lawsonibacter</taxon>
    </lineage>
</organism>
<evidence type="ECO:0000256" key="1">
    <source>
        <dbReference type="ARBA" id="ARBA00006354"/>
    </source>
</evidence>
<dbReference type="InterPro" id="IPR025158">
    <property type="entry name" value="Mg_chelat-rel_C"/>
</dbReference>
<keyword evidence="4" id="KW-1185">Reference proteome</keyword>
<dbReference type="InterPro" id="IPR014721">
    <property type="entry name" value="Ribsml_uS5_D2-typ_fold_subgr"/>
</dbReference>
<gene>
    <name evidence="3" type="ORF">H8S57_14570</name>
</gene>
<dbReference type="Gene3D" id="3.30.230.10">
    <property type="match status" value="1"/>
</dbReference>